<dbReference type="AlphaFoldDB" id="A0A3A8K5N4"/>
<keyword evidence="2" id="KW-1133">Transmembrane helix</keyword>
<keyword evidence="2" id="KW-0472">Membrane</keyword>
<accession>A0A3A8K5N4</accession>
<protein>
    <submittedName>
        <fullName evidence="3">Uncharacterized protein</fullName>
    </submittedName>
</protein>
<feature type="transmembrane region" description="Helical" evidence="2">
    <location>
        <begin position="12"/>
        <end position="32"/>
    </location>
</feature>
<feature type="non-terminal residue" evidence="3">
    <location>
        <position position="63"/>
    </location>
</feature>
<organism evidence="3 4">
    <name type="scientific">Corallococcus carmarthensis</name>
    <dbReference type="NCBI Taxonomy" id="2316728"/>
    <lineage>
        <taxon>Bacteria</taxon>
        <taxon>Pseudomonadati</taxon>
        <taxon>Myxococcota</taxon>
        <taxon>Myxococcia</taxon>
        <taxon>Myxococcales</taxon>
        <taxon>Cystobacterineae</taxon>
        <taxon>Myxococcaceae</taxon>
        <taxon>Corallococcus</taxon>
    </lineage>
</organism>
<feature type="region of interest" description="Disordered" evidence="1">
    <location>
        <begin position="38"/>
        <end position="63"/>
    </location>
</feature>
<evidence type="ECO:0000313" key="3">
    <source>
        <dbReference type="EMBL" id="RKG99644.1"/>
    </source>
</evidence>
<evidence type="ECO:0000256" key="2">
    <source>
        <dbReference type="SAM" id="Phobius"/>
    </source>
</evidence>
<reference evidence="4" key="1">
    <citation type="submission" date="2018-09" db="EMBL/GenBank/DDBJ databases">
        <authorList>
            <person name="Livingstone P.G."/>
            <person name="Whitworth D.E."/>
        </authorList>
    </citation>
    <scope>NUCLEOTIDE SEQUENCE [LARGE SCALE GENOMIC DNA]</scope>
    <source>
        <strain evidence="4">CA043D</strain>
    </source>
</reference>
<comment type="caution">
    <text evidence="3">The sequence shown here is derived from an EMBL/GenBank/DDBJ whole genome shotgun (WGS) entry which is preliminary data.</text>
</comment>
<proteinExistence type="predicted"/>
<dbReference type="EMBL" id="RAWE01000109">
    <property type="protein sequence ID" value="RKG99644.1"/>
    <property type="molecule type" value="Genomic_DNA"/>
</dbReference>
<name>A0A3A8K5N4_9BACT</name>
<evidence type="ECO:0000313" key="4">
    <source>
        <dbReference type="Proteomes" id="UP000268313"/>
    </source>
</evidence>
<keyword evidence="2" id="KW-0812">Transmembrane</keyword>
<sequence>MASSHRTLVRWFLIPGLSLGLFLLFALGAAWVTRFMDAPEQPGPAAPPPAPPPRAPSPASEPS</sequence>
<gene>
    <name evidence="3" type="ORF">D7X32_25810</name>
</gene>
<keyword evidence="4" id="KW-1185">Reference proteome</keyword>
<evidence type="ECO:0000256" key="1">
    <source>
        <dbReference type="SAM" id="MobiDB-lite"/>
    </source>
</evidence>
<dbReference type="Proteomes" id="UP000268313">
    <property type="component" value="Unassembled WGS sequence"/>
</dbReference>
<feature type="compositionally biased region" description="Pro residues" evidence="1">
    <location>
        <begin position="41"/>
        <end position="63"/>
    </location>
</feature>